<evidence type="ECO:0000256" key="5">
    <source>
        <dbReference type="ARBA" id="ARBA00023088"/>
    </source>
</evidence>
<feature type="compositionally biased region" description="Basic and acidic residues" evidence="7">
    <location>
        <begin position="1514"/>
        <end position="1564"/>
    </location>
</feature>
<evidence type="ECO:0000256" key="2">
    <source>
        <dbReference type="ARBA" id="ARBA00022512"/>
    </source>
</evidence>
<evidence type="ECO:0000256" key="6">
    <source>
        <dbReference type="SAM" id="Coils"/>
    </source>
</evidence>
<evidence type="ECO:0008006" key="14">
    <source>
        <dbReference type="Google" id="ProtNLM"/>
    </source>
</evidence>
<keyword evidence="8" id="KW-0472">Membrane</keyword>
<feature type="coiled-coil region" evidence="6">
    <location>
        <begin position="1619"/>
        <end position="1666"/>
    </location>
</feature>
<evidence type="ECO:0000313" key="13">
    <source>
        <dbReference type="Proteomes" id="UP000232101"/>
    </source>
</evidence>
<evidence type="ECO:0000259" key="9">
    <source>
        <dbReference type="Pfam" id="PF00746"/>
    </source>
</evidence>
<dbReference type="InterPro" id="IPR008456">
    <property type="entry name" value="Collagen-bd_dom"/>
</dbReference>
<name>A0A2M9Q2Y8_9BACI</name>
<sequence length="1700" mass="185066">MKKLKRLNIAIILMLLVFQTVLSPISVFAVEQEQPVAPAVESGEDDGIGTTGEVEQPETSKELGNGEGASTGFTGEVEQPETPKEPGNGEGTSTGTTGEVEQPETPKEPGNDDVNGEGENPNGDMDEETTPPSYDPTMSVDVIKNVEFTVNETKVSSNESINVTNGQSAEFKFHLELAAGHNYGPGTTLTYTLPAIFEDITFPNGTAYGEVGTISKSGNDIVITFNETLRDDVGTGVALEQGAYFEVQANFASGNTEWEETINLPGTENIKLNFQPKTNSGKPVTKAGVADNNGKNSKYIDWTVEVNTDLGVNKESGTTNFVDTLEGSHTFKQDSVKITKLNVSPNGSITVSNDPVAVTPIFDENSMTIVLPNEKYTAYRIEYQTEVGDPGNVKSAYFENKATYNGESAPTTVKVDFGDPLAKTHTGPTATDLATYWTINYNFNNRNISKENAVLTDSWTETQELVGEIQVFEADGKAATIPHEVKIVDGHSIKLIFNAPVTKPYVIKYATKPKDKVYPTDSFAVKNEVSRPDMSKPVEDTSYYYKEYLLLNKSATGVDYQNKTMSWKIVANQAGYELAAGTKFVDTFTDKNLSLIKNTLEVKVGKTKLKDEDYELSNNNKTGFTITLNKPINEPIEIMYDTEYDIRHAGTNTIEYRNTVLMTNDNLSDSSSASAEQEVRTEQKANGKKEGYYNYETKTFYWDVEFNFNYNSLKNAVFEDKLPDTQEIKNIVVQKGELDANGVFKGTETITIPNTSGKANEIKLVLGNIDSPYKVTYESENADGTFPHGKPVSITNTATLTSDDGENASWSKTVNVSHTDKILNKNGIQAEKGSAVANWNFKFNYAQSELNNVVITDTVGKDTEGNPEQMILEDTFKVYKVALSGKTPSNPTENKTLLDPSSYTLNVDMKNGTFTLNLGNVTEAYYVEYDTVFTGESGSNAVNEVEVSYQGGSQTSGKDSWSIADFKYGNQASTVKVPFVIVKTNAATGEVMKDVEFTLYSQYTGDKPLVSAKTKDNGVLDFGLKLAEGEYTLKETKVAGFENPDVNFTLDRDEKATSGPFAGKQIVEIANKPESPLKCSLFELTIYDIDGELVNGTVTLVSKVTGLSENHPVENGKATFTPEKVKAGQYDVYDSKGNELGSITVKYDGECADGNENVIQPAPKCDNFTIVVEDTEGNIRTNIKELTLKSGTTEVKASTDASGKFIFESNKNNPTKGVKPGQYMVYEGKQFLGTVNLTYTKDCGHEFIVKQLPKCEEFELTVKDVDGNKITDGTSTIVVKDADGKEIINTTTTTGVIKLTDLEPDTYTVEVNGEKIGTFQTNIECGATVQPAPKCDLFTLTVKDENGNPRPNVSNIIIKDMAGAIIATNKTTNELGQITIDPKEIPSGDYNVYQGDLFIGKITVKYSERCNAEVSAAPACPSFTLTVLTQFGTPNANAKITIKDAKGNSVKGADGNEVLTTSIAGTVVLPNEAIKQGTYNVYEGSSLIGSFTIKDTCSATVQPSTGGGGGWTPDPEKPVDPEKPKPEPEKPVDPEKPKPEPEKPVKPKPEKPVDPNKPNPDPEKPVNPNKPNPGNPTTDTKNPTNPGKPETNKPSVEEVIDQGKELKPYNPSTADKDTLDAHKDLLDKYNQLSKEEQAEVDKYLDIDKIKADAKEMEAQLNAQGKLPQTNGANQTALTLIGVALVLSALFLLRRRNGEVK</sequence>
<feature type="domain" description="Collagen binding" evidence="10">
    <location>
        <begin position="821"/>
        <end position="957"/>
    </location>
</feature>
<organism evidence="12 13">
    <name type="scientific">Lysinibacillus xylanilyticus</name>
    <dbReference type="NCBI Taxonomy" id="582475"/>
    <lineage>
        <taxon>Bacteria</taxon>
        <taxon>Bacillati</taxon>
        <taxon>Bacillota</taxon>
        <taxon>Bacilli</taxon>
        <taxon>Bacillales</taxon>
        <taxon>Bacillaceae</taxon>
        <taxon>Lysinibacillus</taxon>
    </lineage>
</organism>
<dbReference type="InterPro" id="IPR008966">
    <property type="entry name" value="Adhesion_dom_sf"/>
</dbReference>
<evidence type="ECO:0000313" key="12">
    <source>
        <dbReference type="EMBL" id="PJO42441.1"/>
    </source>
</evidence>
<evidence type="ECO:0000259" key="10">
    <source>
        <dbReference type="Pfam" id="PF05737"/>
    </source>
</evidence>
<feature type="domain" description="Collagen binding" evidence="10">
    <location>
        <begin position="687"/>
        <end position="807"/>
    </location>
</feature>
<dbReference type="SUPFAM" id="SSF49401">
    <property type="entry name" value="Bacterial adhesins"/>
    <property type="match status" value="5"/>
</dbReference>
<evidence type="ECO:0000256" key="4">
    <source>
        <dbReference type="ARBA" id="ARBA00022729"/>
    </source>
</evidence>
<dbReference type="InterPro" id="IPR019931">
    <property type="entry name" value="LPXTG_anchor"/>
</dbReference>
<keyword evidence="6" id="KW-0175">Coiled coil</keyword>
<feature type="region of interest" description="Disordered" evidence="7">
    <location>
        <begin position="1499"/>
        <end position="1619"/>
    </location>
</feature>
<dbReference type="Proteomes" id="UP000232101">
    <property type="component" value="Unassembled WGS sequence"/>
</dbReference>
<evidence type="ECO:0000256" key="3">
    <source>
        <dbReference type="ARBA" id="ARBA00022525"/>
    </source>
</evidence>
<dbReference type="InterPro" id="IPR041033">
    <property type="entry name" value="SpaA_PFL_dom_1"/>
</dbReference>
<feature type="domain" description="Collagen binding" evidence="10">
    <location>
        <begin position="284"/>
        <end position="409"/>
    </location>
</feature>
<dbReference type="GO" id="GO:0005518">
    <property type="term" value="F:collagen binding"/>
    <property type="evidence" value="ECO:0007669"/>
    <property type="project" value="InterPro"/>
</dbReference>
<dbReference type="Gene3D" id="2.60.40.740">
    <property type="match status" value="5"/>
</dbReference>
<gene>
    <name evidence="12" type="ORF">CWD94_17610</name>
</gene>
<reference evidence="12 13" key="1">
    <citation type="submission" date="2017-11" db="EMBL/GenBank/DDBJ databases">
        <title>Bacterial isolate from king chilli rhizosphere.</title>
        <authorList>
            <person name="Takhelmayum P."/>
            <person name="Sarangthem I."/>
        </authorList>
    </citation>
    <scope>NUCLEOTIDE SEQUENCE [LARGE SCALE GENOMIC DNA]</scope>
    <source>
        <strain evidence="13">t26</strain>
    </source>
</reference>
<evidence type="ECO:0000259" key="11">
    <source>
        <dbReference type="Pfam" id="PF17802"/>
    </source>
</evidence>
<dbReference type="NCBIfam" id="TIGR01167">
    <property type="entry name" value="LPXTG_anchor"/>
    <property type="match status" value="1"/>
</dbReference>
<evidence type="ECO:0000256" key="1">
    <source>
        <dbReference type="ARBA" id="ARBA00004168"/>
    </source>
</evidence>
<comment type="caution">
    <text evidence="12">The sequence shown here is derived from an EMBL/GenBank/DDBJ whole genome shotgun (WGS) entry which is preliminary data.</text>
</comment>
<keyword evidence="2" id="KW-0134">Cell wall</keyword>
<feature type="domain" description="Gram-positive cocci surface proteins LPxTG" evidence="9">
    <location>
        <begin position="1661"/>
        <end position="1696"/>
    </location>
</feature>
<feature type="transmembrane region" description="Helical" evidence="8">
    <location>
        <begin position="1675"/>
        <end position="1692"/>
    </location>
</feature>
<feature type="region of interest" description="Disordered" evidence="7">
    <location>
        <begin position="667"/>
        <end position="686"/>
    </location>
</feature>
<keyword evidence="3" id="KW-0964">Secreted</keyword>
<feature type="compositionally biased region" description="Low complexity" evidence="7">
    <location>
        <begin position="1575"/>
        <end position="1589"/>
    </location>
</feature>
<feature type="domain" description="SpaA-like prealbumin fold" evidence="11">
    <location>
        <begin position="980"/>
        <end position="1053"/>
    </location>
</feature>
<dbReference type="Gene3D" id="2.60.40.10">
    <property type="entry name" value="Immunoglobulins"/>
    <property type="match status" value="1"/>
</dbReference>
<dbReference type="EMBL" id="PHQY01000652">
    <property type="protein sequence ID" value="PJO42441.1"/>
    <property type="molecule type" value="Genomic_DNA"/>
</dbReference>
<accession>A0A2M9Q2Y8</accession>
<protein>
    <recommendedName>
        <fullName evidence="14">Gram-positive cocci surface proteins LPxTG domain-containing protein</fullName>
    </recommendedName>
</protein>
<dbReference type="InterPro" id="IPR013783">
    <property type="entry name" value="Ig-like_fold"/>
</dbReference>
<feature type="compositionally biased region" description="Basic and acidic residues" evidence="7">
    <location>
        <begin position="677"/>
        <end position="686"/>
    </location>
</feature>
<keyword evidence="5" id="KW-0572">Peptidoglycan-anchor</keyword>
<dbReference type="Pfam" id="PF05737">
    <property type="entry name" value="Collagen_bind"/>
    <property type="match status" value="3"/>
</dbReference>
<keyword evidence="4" id="KW-0732">Signal</keyword>
<feature type="region of interest" description="Disordered" evidence="7">
    <location>
        <begin position="37"/>
        <end position="138"/>
    </location>
</feature>
<evidence type="ECO:0000256" key="7">
    <source>
        <dbReference type="SAM" id="MobiDB-lite"/>
    </source>
</evidence>
<dbReference type="RefSeq" id="WP_100544172.1">
    <property type="nucleotide sequence ID" value="NZ_PHQY01000652.1"/>
</dbReference>
<evidence type="ECO:0000256" key="8">
    <source>
        <dbReference type="SAM" id="Phobius"/>
    </source>
</evidence>
<keyword evidence="8" id="KW-0812">Transmembrane</keyword>
<proteinExistence type="predicted"/>
<dbReference type="Pfam" id="PF00746">
    <property type="entry name" value="Gram_pos_anchor"/>
    <property type="match status" value="1"/>
</dbReference>
<dbReference type="Pfam" id="PF17802">
    <property type="entry name" value="SpaA"/>
    <property type="match status" value="1"/>
</dbReference>
<comment type="subcellular location">
    <subcellularLocation>
        <location evidence="1">Secreted</location>
        <location evidence="1">Cell wall</location>
        <topology evidence="1">Peptidoglycan-anchor</topology>
    </subcellularLocation>
</comment>
<keyword evidence="8" id="KW-1133">Transmembrane helix</keyword>
<feature type="compositionally biased region" description="Low complexity" evidence="7">
    <location>
        <begin position="91"/>
        <end position="100"/>
    </location>
</feature>